<keyword evidence="2" id="KW-1185">Reference proteome</keyword>
<evidence type="ECO:0000313" key="2">
    <source>
        <dbReference type="Proteomes" id="UP001157006"/>
    </source>
</evidence>
<name>A0AAV1A559_VICFA</name>
<proteinExistence type="predicted"/>
<organism evidence="1 2">
    <name type="scientific">Vicia faba</name>
    <name type="common">Broad bean</name>
    <name type="synonym">Faba vulgaris</name>
    <dbReference type="NCBI Taxonomy" id="3906"/>
    <lineage>
        <taxon>Eukaryota</taxon>
        <taxon>Viridiplantae</taxon>
        <taxon>Streptophyta</taxon>
        <taxon>Embryophyta</taxon>
        <taxon>Tracheophyta</taxon>
        <taxon>Spermatophyta</taxon>
        <taxon>Magnoliopsida</taxon>
        <taxon>eudicotyledons</taxon>
        <taxon>Gunneridae</taxon>
        <taxon>Pentapetalae</taxon>
        <taxon>rosids</taxon>
        <taxon>fabids</taxon>
        <taxon>Fabales</taxon>
        <taxon>Fabaceae</taxon>
        <taxon>Papilionoideae</taxon>
        <taxon>50 kb inversion clade</taxon>
        <taxon>NPAAA clade</taxon>
        <taxon>Hologalegina</taxon>
        <taxon>IRL clade</taxon>
        <taxon>Fabeae</taxon>
        <taxon>Vicia</taxon>
    </lineage>
</organism>
<sequence>MLASHRKITEVQAYEIDLADDSGLRHKSTFQLMSTHAGQRANVGLHESMLKIQYKKTEKGKEVEADLKLSRTQMFKHIVSKFIKVAVSYEEEDLKFVDDTVYLMFTDMLMTLPINFLYHH</sequence>
<dbReference type="AlphaFoldDB" id="A0AAV1A559"/>
<dbReference type="EMBL" id="OX451738">
    <property type="protein sequence ID" value="CAI8604347.1"/>
    <property type="molecule type" value="Genomic_DNA"/>
</dbReference>
<evidence type="ECO:0000313" key="1">
    <source>
        <dbReference type="EMBL" id="CAI8604347.1"/>
    </source>
</evidence>
<protein>
    <submittedName>
        <fullName evidence="1">Uncharacterized protein</fullName>
    </submittedName>
</protein>
<reference evidence="1 2" key="1">
    <citation type="submission" date="2023-01" db="EMBL/GenBank/DDBJ databases">
        <authorList>
            <person name="Kreplak J."/>
        </authorList>
    </citation>
    <scope>NUCLEOTIDE SEQUENCE [LARGE SCALE GENOMIC DNA]</scope>
</reference>
<gene>
    <name evidence="1" type="ORF">VFH_III128400</name>
</gene>
<dbReference type="Proteomes" id="UP001157006">
    <property type="component" value="Chromosome 3"/>
</dbReference>
<accession>A0AAV1A559</accession>